<dbReference type="PROSITE" id="PS51257">
    <property type="entry name" value="PROKAR_LIPOPROTEIN"/>
    <property type="match status" value="1"/>
</dbReference>
<keyword evidence="2" id="KW-0732">Signal</keyword>
<dbReference type="EMBL" id="JARZFX010000004">
    <property type="protein sequence ID" value="MEC5423871.1"/>
    <property type="molecule type" value="Genomic_DNA"/>
</dbReference>
<evidence type="ECO:0000313" key="4">
    <source>
        <dbReference type="Proteomes" id="UP001335737"/>
    </source>
</evidence>
<dbReference type="Proteomes" id="UP001335737">
    <property type="component" value="Unassembled WGS sequence"/>
</dbReference>
<reference evidence="3 4" key="1">
    <citation type="journal article" date="2024" name="Int. J. Syst. Evol. Microbiol.">
        <title>Virgibacillus tibetensis sp. nov., isolated from salt lake on the Tibetan Plateau of China.</title>
        <authorList>
            <person name="Phurbu D."/>
            <person name="Liu Z.-X."/>
            <person name="Wang R."/>
            <person name="Zheng Y.-Y."/>
            <person name="Liu H.-C."/>
            <person name="Zhou Y.-G."/>
            <person name="Yu Y.-J."/>
            <person name="Li A.-H."/>
        </authorList>
    </citation>
    <scope>NUCLEOTIDE SEQUENCE [LARGE SCALE GENOMIC DNA]</scope>
    <source>
        <strain evidence="3 4">C22-A2</strain>
    </source>
</reference>
<dbReference type="SUPFAM" id="SSF53850">
    <property type="entry name" value="Periplasmic binding protein-like II"/>
    <property type="match status" value="1"/>
</dbReference>
<name>A0ABU6KFG1_9BACI</name>
<proteinExistence type="inferred from homology"/>
<dbReference type="InterPro" id="IPR005770">
    <property type="entry name" value="PhnD"/>
</dbReference>
<organism evidence="3 4">
    <name type="scientific">Virgibacillus tibetensis</name>
    <dbReference type="NCBI Taxonomy" id="3042313"/>
    <lineage>
        <taxon>Bacteria</taxon>
        <taxon>Bacillati</taxon>
        <taxon>Bacillota</taxon>
        <taxon>Bacilli</taxon>
        <taxon>Bacillales</taxon>
        <taxon>Bacillaceae</taxon>
        <taxon>Virgibacillus</taxon>
    </lineage>
</organism>
<keyword evidence="4" id="KW-1185">Reference proteome</keyword>
<dbReference type="Gene3D" id="3.40.190.10">
    <property type="entry name" value="Periplasmic binding protein-like II"/>
    <property type="match status" value="2"/>
</dbReference>
<gene>
    <name evidence="3" type="primary">phnD</name>
    <name evidence="3" type="ORF">QGM71_10250</name>
</gene>
<evidence type="ECO:0000256" key="2">
    <source>
        <dbReference type="ARBA" id="ARBA00022729"/>
    </source>
</evidence>
<evidence type="ECO:0000313" key="3">
    <source>
        <dbReference type="EMBL" id="MEC5423871.1"/>
    </source>
</evidence>
<dbReference type="CDD" id="cd01071">
    <property type="entry name" value="PBP2_PhnD_like"/>
    <property type="match status" value="1"/>
</dbReference>
<dbReference type="NCBIfam" id="TIGR01098">
    <property type="entry name" value="3A0109s03R"/>
    <property type="match status" value="1"/>
</dbReference>
<dbReference type="PANTHER" id="PTHR35841:SF1">
    <property type="entry name" value="PHOSPHONATES-BINDING PERIPLASMIC PROTEIN"/>
    <property type="match status" value="1"/>
</dbReference>
<accession>A0ABU6KFG1</accession>
<comment type="similarity">
    <text evidence="1">Belongs to the phosphate/phosphite/phosphonate binding protein family.</text>
</comment>
<protein>
    <submittedName>
        <fullName evidence="3">Phosphate/phosphite/phosphonate ABC transporter substrate-binding protein</fullName>
    </submittedName>
</protein>
<dbReference type="Pfam" id="PF12974">
    <property type="entry name" value="Phosphonate-bd"/>
    <property type="match status" value="1"/>
</dbReference>
<comment type="caution">
    <text evidence="3">The sequence shown here is derived from an EMBL/GenBank/DDBJ whole genome shotgun (WGS) entry which is preliminary data.</text>
</comment>
<dbReference type="PANTHER" id="PTHR35841">
    <property type="entry name" value="PHOSPHONATES-BINDING PERIPLASMIC PROTEIN"/>
    <property type="match status" value="1"/>
</dbReference>
<evidence type="ECO:0000256" key="1">
    <source>
        <dbReference type="ARBA" id="ARBA00007162"/>
    </source>
</evidence>
<dbReference type="RefSeq" id="WP_327607688.1">
    <property type="nucleotide sequence ID" value="NZ_JARZFX010000004.1"/>
</dbReference>
<sequence length="300" mass="33121">MRKYLFILITILLVFLLAACGDGESEASSSADWPDELVIGVVPSEDQTSVSPRVEQFAEELSEELEVDIEVFMGTNYNGVIEGLKNEHVDIAFFGPFAYILANERSGAEVFAIGAESEDEISYQSAFIVPADSDVQELADLEGKDFLFVDPASTSGHIFPRSAVIDEIGITNEEVDAFFGNVSFSGSHDASILSVINGDVDGAAIATDVMDAMIAQGQIDENDFRIIHSSDDIPRGPDAYRSDLPEDLKEAIREFYYSYEDEHYFEERGINGFYPIEDEAYDVVRRTAENLGMSPEELLN</sequence>